<keyword evidence="3" id="KW-1185">Reference proteome</keyword>
<dbReference type="EMBL" id="JAHRIM010020405">
    <property type="protein sequence ID" value="MEQ2262452.1"/>
    <property type="molecule type" value="Genomic_DNA"/>
</dbReference>
<evidence type="ECO:0000313" key="3">
    <source>
        <dbReference type="Proteomes" id="UP001444071"/>
    </source>
</evidence>
<gene>
    <name evidence="2" type="ORF">XENORESO_012939</name>
</gene>
<proteinExistence type="predicted"/>
<organism evidence="2 3">
    <name type="scientific">Xenotaenia resolanae</name>
    <dbReference type="NCBI Taxonomy" id="208358"/>
    <lineage>
        <taxon>Eukaryota</taxon>
        <taxon>Metazoa</taxon>
        <taxon>Chordata</taxon>
        <taxon>Craniata</taxon>
        <taxon>Vertebrata</taxon>
        <taxon>Euteleostomi</taxon>
        <taxon>Actinopterygii</taxon>
        <taxon>Neopterygii</taxon>
        <taxon>Teleostei</taxon>
        <taxon>Neoteleostei</taxon>
        <taxon>Acanthomorphata</taxon>
        <taxon>Ovalentaria</taxon>
        <taxon>Atherinomorphae</taxon>
        <taxon>Cyprinodontiformes</taxon>
        <taxon>Goodeidae</taxon>
        <taxon>Xenotaenia</taxon>
    </lineage>
</organism>
<dbReference type="Proteomes" id="UP001444071">
    <property type="component" value="Unassembled WGS sequence"/>
</dbReference>
<feature type="compositionally biased region" description="Basic and acidic residues" evidence="1">
    <location>
        <begin position="93"/>
        <end position="104"/>
    </location>
</feature>
<reference evidence="2 3" key="1">
    <citation type="submission" date="2021-06" db="EMBL/GenBank/DDBJ databases">
        <authorList>
            <person name="Palmer J.M."/>
        </authorList>
    </citation>
    <scope>NUCLEOTIDE SEQUENCE [LARGE SCALE GENOMIC DNA]</scope>
    <source>
        <strain evidence="2 3">XR_2019</strain>
        <tissue evidence="2">Muscle</tissue>
    </source>
</reference>
<evidence type="ECO:0000256" key="1">
    <source>
        <dbReference type="SAM" id="MobiDB-lite"/>
    </source>
</evidence>
<sequence>MGKIKAAKERERGRRGKKEEGREVEKNIGEKENENTKCAQAPLTYSNKPTGPPAAVYTGADPAMDPKTPGHATPSRGPVKQPLGVCWHTPKHPALDTENHQHTHKELIPNKLNLSRTMKPT</sequence>
<feature type="compositionally biased region" description="Basic and acidic residues" evidence="1">
    <location>
        <begin position="1"/>
        <end position="35"/>
    </location>
</feature>
<name>A0ABV0W0F8_9TELE</name>
<accession>A0ABV0W0F8</accession>
<protein>
    <submittedName>
        <fullName evidence="2">Uncharacterized protein</fullName>
    </submittedName>
</protein>
<feature type="region of interest" description="Disordered" evidence="1">
    <location>
        <begin position="1"/>
        <end position="104"/>
    </location>
</feature>
<comment type="caution">
    <text evidence="2">The sequence shown here is derived from an EMBL/GenBank/DDBJ whole genome shotgun (WGS) entry which is preliminary data.</text>
</comment>
<evidence type="ECO:0000313" key="2">
    <source>
        <dbReference type="EMBL" id="MEQ2262452.1"/>
    </source>
</evidence>